<dbReference type="PANTHER" id="PTHR34659:SF1">
    <property type="entry name" value="PROTEIN EGT2"/>
    <property type="match status" value="1"/>
</dbReference>
<dbReference type="PANTHER" id="PTHR34659">
    <property type="entry name" value="BNAA05G11610D PROTEIN"/>
    <property type="match status" value="1"/>
</dbReference>
<sequence length="484" mass="54266">MDFKGLSWAGNIYQKFETMCLEVEEVMYEDTVKYLENQAQKVGGSVKKFYSEVMQDLGSISCVDSVKVAESNKPKPVMLDSLEELRKKKTKKDDDIYVLAEEKSSSRFCNDANLSPFSDVGPTKSRKVGVYKRPIGIKRISQNNNPPEVTCHMTSLSRDTTNSRLMASDDMSMTSVKHHPVEAVNRPIGIKRISRNNNPPEVTSHMTSLSRDTTTGRLMASDDMSMTSSSEFPVKHHPLEAVNRPIDIKRTSRNNDPPEETCHVTSLPSETTSPLMASDDKSTTSSSEFPVKHHPVEEVNANIFDASDEILLAESVMEEKHDCEYVFLRQNKNGSQHPSSCHSLTTKPIDNFKNDGSLSHVNSDISSSNACDEDAATEKVISCYEDNFDMEIIDNEEAVDPRVAKLEPVENPKLEETCVLVQGDELHFVSQGTKKHKSYKKKMREALSSKLMSARKVIPDPTVESDKTKSPFHDSLESDDWELL</sequence>
<feature type="region of interest" description="Disordered" evidence="1">
    <location>
        <begin position="455"/>
        <end position="484"/>
    </location>
</feature>
<evidence type="ECO:0000313" key="3">
    <source>
        <dbReference type="Proteomes" id="UP001632038"/>
    </source>
</evidence>
<organism evidence="2 3">
    <name type="scientific">Castilleja foliolosa</name>
    <dbReference type="NCBI Taxonomy" id="1961234"/>
    <lineage>
        <taxon>Eukaryota</taxon>
        <taxon>Viridiplantae</taxon>
        <taxon>Streptophyta</taxon>
        <taxon>Embryophyta</taxon>
        <taxon>Tracheophyta</taxon>
        <taxon>Spermatophyta</taxon>
        <taxon>Magnoliopsida</taxon>
        <taxon>eudicotyledons</taxon>
        <taxon>Gunneridae</taxon>
        <taxon>Pentapetalae</taxon>
        <taxon>asterids</taxon>
        <taxon>lamiids</taxon>
        <taxon>Lamiales</taxon>
        <taxon>Orobanchaceae</taxon>
        <taxon>Pedicularideae</taxon>
        <taxon>Castillejinae</taxon>
        <taxon>Castilleja</taxon>
    </lineage>
</organism>
<proteinExistence type="predicted"/>
<reference evidence="3" key="1">
    <citation type="journal article" date="2024" name="IScience">
        <title>Strigolactones Initiate the Formation of Haustorium-like Structures in Castilleja.</title>
        <authorList>
            <person name="Buerger M."/>
            <person name="Peterson D."/>
            <person name="Chory J."/>
        </authorList>
    </citation>
    <scope>NUCLEOTIDE SEQUENCE [LARGE SCALE GENOMIC DNA]</scope>
</reference>
<evidence type="ECO:0000256" key="1">
    <source>
        <dbReference type="SAM" id="MobiDB-lite"/>
    </source>
</evidence>
<comment type="caution">
    <text evidence="2">The sequence shown here is derived from an EMBL/GenBank/DDBJ whole genome shotgun (WGS) entry which is preliminary data.</text>
</comment>
<feature type="compositionally biased region" description="Polar residues" evidence="1">
    <location>
        <begin position="263"/>
        <end position="275"/>
    </location>
</feature>
<protein>
    <submittedName>
        <fullName evidence="2">Uncharacterized protein</fullName>
    </submittedName>
</protein>
<name>A0ABD3CRZ3_9LAMI</name>
<evidence type="ECO:0000313" key="2">
    <source>
        <dbReference type="EMBL" id="KAL3632760.1"/>
    </source>
</evidence>
<dbReference type="AlphaFoldDB" id="A0ABD3CRZ3"/>
<dbReference type="EMBL" id="JAVIJP010000032">
    <property type="protein sequence ID" value="KAL3632760.1"/>
    <property type="molecule type" value="Genomic_DNA"/>
</dbReference>
<accession>A0ABD3CRZ3</accession>
<dbReference type="Proteomes" id="UP001632038">
    <property type="component" value="Unassembled WGS sequence"/>
</dbReference>
<dbReference type="InterPro" id="IPR053273">
    <property type="entry name" value="CST_Regulator"/>
</dbReference>
<gene>
    <name evidence="2" type="ORF">CASFOL_025744</name>
</gene>
<feature type="compositionally biased region" description="Polar residues" evidence="1">
    <location>
        <begin position="195"/>
        <end position="211"/>
    </location>
</feature>
<feature type="compositionally biased region" description="Basic and acidic residues" evidence="1">
    <location>
        <begin position="464"/>
        <end position="476"/>
    </location>
</feature>
<keyword evidence="3" id="KW-1185">Reference proteome</keyword>
<feature type="region of interest" description="Disordered" evidence="1">
    <location>
        <begin position="248"/>
        <end position="292"/>
    </location>
</feature>
<feature type="region of interest" description="Disordered" evidence="1">
    <location>
        <begin position="192"/>
        <end position="211"/>
    </location>
</feature>